<name>A0A2T4UM75_9ACTN</name>
<feature type="compositionally biased region" description="Basic and acidic residues" evidence="1">
    <location>
        <begin position="8"/>
        <end position="31"/>
    </location>
</feature>
<feature type="region of interest" description="Disordered" evidence="1">
    <location>
        <begin position="1"/>
        <end position="33"/>
    </location>
</feature>
<gene>
    <name evidence="3" type="ORF">C7Y72_11950</name>
</gene>
<dbReference type="AlphaFoldDB" id="A0A2T4UM75"/>
<evidence type="ECO:0000256" key="2">
    <source>
        <dbReference type="SAM" id="Phobius"/>
    </source>
</evidence>
<accession>A0A2T4UM75</accession>
<feature type="region of interest" description="Disordered" evidence="1">
    <location>
        <begin position="101"/>
        <end position="138"/>
    </location>
</feature>
<comment type="caution">
    <text evidence="3">The sequence shown here is derived from an EMBL/GenBank/DDBJ whole genome shotgun (WGS) entry which is preliminary data.</text>
</comment>
<sequence length="239" mass="25215">MRAVSSRQEQRAARRREREERAAAEAAEQAKRQRLRQAAGVVFAVVAVGGIAAAVVVGGSSGSGPQATGSGGAAVPIPQQKITDLAEAAKAADCELREQLPNEGSDHVEGEVDGYKTNPPTSGPHSVTPAEDGEYSPGNEPAKENVVHTLEHGRIVFQFAPGTTRADQGRLSSLYSEDFSGGNGYHQAVMQNNTDMPFKFAAAAWTNYVGCPGPLNSATIDTLRAFRAKYVDKGPELVP</sequence>
<organism evidence="3 4">
    <name type="scientific">Paraconexibacter algicola</name>
    <dbReference type="NCBI Taxonomy" id="2133960"/>
    <lineage>
        <taxon>Bacteria</taxon>
        <taxon>Bacillati</taxon>
        <taxon>Actinomycetota</taxon>
        <taxon>Thermoleophilia</taxon>
        <taxon>Solirubrobacterales</taxon>
        <taxon>Paraconexibacteraceae</taxon>
        <taxon>Paraconexibacter</taxon>
    </lineage>
</organism>
<evidence type="ECO:0000256" key="1">
    <source>
        <dbReference type="SAM" id="MobiDB-lite"/>
    </source>
</evidence>
<keyword evidence="2" id="KW-0812">Transmembrane</keyword>
<protein>
    <recommendedName>
        <fullName evidence="5">DUF3105 domain-containing protein</fullName>
    </recommendedName>
</protein>
<evidence type="ECO:0008006" key="5">
    <source>
        <dbReference type="Google" id="ProtNLM"/>
    </source>
</evidence>
<reference evidence="3 4" key="1">
    <citation type="submission" date="2018-03" db="EMBL/GenBank/DDBJ databases">
        <title>Aquarubrobacter algicola gen. nov., sp. nov., a novel actinobacterium isolated from shallow eutrophic lake during the end of cyanobacterial harmful algal blooms.</title>
        <authorList>
            <person name="Chun S.J."/>
        </authorList>
    </citation>
    <scope>NUCLEOTIDE SEQUENCE [LARGE SCALE GENOMIC DNA]</scope>
    <source>
        <strain evidence="3 4">Seoho-28</strain>
    </source>
</reference>
<evidence type="ECO:0000313" key="3">
    <source>
        <dbReference type="EMBL" id="PTL60301.1"/>
    </source>
</evidence>
<feature type="transmembrane region" description="Helical" evidence="2">
    <location>
        <begin position="38"/>
        <end position="58"/>
    </location>
</feature>
<feature type="compositionally biased region" description="Basic and acidic residues" evidence="1">
    <location>
        <begin position="101"/>
        <end position="114"/>
    </location>
</feature>
<keyword evidence="2" id="KW-0472">Membrane</keyword>
<evidence type="ECO:0000313" key="4">
    <source>
        <dbReference type="Proteomes" id="UP000240739"/>
    </source>
</evidence>
<dbReference type="InterPro" id="IPR021454">
    <property type="entry name" value="DUF3105"/>
</dbReference>
<keyword evidence="4" id="KW-1185">Reference proteome</keyword>
<keyword evidence="2" id="KW-1133">Transmembrane helix</keyword>
<dbReference type="EMBL" id="PYYB01000001">
    <property type="protein sequence ID" value="PTL60301.1"/>
    <property type="molecule type" value="Genomic_DNA"/>
</dbReference>
<dbReference type="Pfam" id="PF11303">
    <property type="entry name" value="DUF3105"/>
    <property type="match status" value="1"/>
</dbReference>
<proteinExistence type="predicted"/>
<dbReference type="Proteomes" id="UP000240739">
    <property type="component" value="Unassembled WGS sequence"/>
</dbReference>